<feature type="transmembrane region" description="Helical" evidence="2">
    <location>
        <begin position="13"/>
        <end position="33"/>
    </location>
</feature>
<evidence type="ECO:0000313" key="6">
    <source>
        <dbReference type="WBParaSite" id="EVEC_0000661501-mRNA-1"/>
    </source>
</evidence>
<evidence type="ECO:0000313" key="4">
    <source>
        <dbReference type="EMBL" id="VDD91438.1"/>
    </source>
</evidence>
<evidence type="ECO:0000259" key="3">
    <source>
        <dbReference type="PROSITE" id="PS00022"/>
    </source>
</evidence>
<dbReference type="AlphaFoldDB" id="A0A0N4V8D9"/>
<keyword evidence="5" id="KW-1185">Reference proteome</keyword>
<feature type="domain" description="EGF-like" evidence="3">
    <location>
        <begin position="114"/>
        <end position="125"/>
    </location>
</feature>
<dbReference type="PROSITE" id="PS00022">
    <property type="entry name" value="EGF_1"/>
    <property type="match status" value="1"/>
</dbReference>
<dbReference type="OrthoDB" id="283575at2759"/>
<accession>A0A0N4V8D9</accession>
<keyword evidence="2" id="KW-0812">Transmembrane</keyword>
<keyword evidence="1" id="KW-0175">Coiled coil</keyword>
<dbReference type="EMBL" id="UXUI01008412">
    <property type="protein sequence ID" value="VDD91438.1"/>
    <property type="molecule type" value="Genomic_DNA"/>
</dbReference>
<reference evidence="6" key="1">
    <citation type="submission" date="2016-04" db="UniProtKB">
        <authorList>
            <consortium name="WormBaseParasite"/>
        </authorList>
    </citation>
    <scope>IDENTIFICATION</scope>
</reference>
<keyword evidence="2" id="KW-0472">Membrane</keyword>
<feature type="coiled-coil region" evidence="1">
    <location>
        <begin position="172"/>
        <end position="200"/>
    </location>
</feature>
<organism evidence="6">
    <name type="scientific">Enterobius vermicularis</name>
    <name type="common">Human pinworm</name>
    <dbReference type="NCBI Taxonomy" id="51028"/>
    <lineage>
        <taxon>Eukaryota</taxon>
        <taxon>Metazoa</taxon>
        <taxon>Ecdysozoa</taxon>
        <taxon>Nematoda</taxon>
        <taxon>Chromadorea</taxon>
        <taxon>Rhabditida</taxon>
        <taxon>Spirurina</taxon>
        <taxon>Oxyuridomorpha</taxon>
        <taxon>Oxyuroidea</taxon>
        <taxon>Oxyuridae</taxon>
        <taxon>Enterobius</taxon>
    </lineage>
</organism>
<protein>
    <submittedName>
        <fullName evidence="6">EGF-like domain-containing protein</fullName>
    </submittedName>
</protein>
<evidence type="ECO:0000256" key="1">
    <source>
        <dbReference type="SAM" id="Coils"/>
    </source>
</evidence>
<feature type="transmembrane region" description="Helical" evidence="2">
    <location>
        <begin position="145"/>
        <end position="162"/>
    </location>
</feature>
<name>A0A0N4V8D9_ENTVE</name>
<evidence type="ECO:0000313" key="5">
    <source>
        <dbReference type="Proteomes" id="UP000274131"/>
    </source>
</evidence>
<sequence length="223" mass="26135">MGKVKATKTNKKVFIFVFETTFFYLYFMFMLNFRDKKEIKKKKVAIRCAHGRSDDAGFCRCDYDWTGIHCERKMNCAGFERKSNGICSFGYQKPDCVWKDCGTYGTLERTTNQCICEQPHSGEFCEELKREKVLQYYNKKVTKKMGALGGLVIFPLIALYWSCNELARRRKVKRVEKAIEEEIERKKSAAQNNNRRQTAKDVRLDAQIAESLLRRNLVRVNEL</sequence>
<dbReference type="InterPro" id="IPR000742">
    <property type="entry name" value="EGF"/>
</dbReference>
<evidence type="ECO:0000256" key="2">
    <source>
        <dbReference type="SAM" id="Phobius"/>
    </source>
</evidence>
<gene>
    <name evidence="4" type="ORF">EVEC_LOCUS6189</name>
</gene>
<dbReference type="WBParaSite" id="EVEC_0000661501-mRNA-1">
    <property type="protein sequence ID" value="EVEC_0000661501-mRNA-1"/>
    <property type="gene ID" value="EVEC_0000661501"/>
</dbReference>
<dbReference type="Proteomes" id="UP000274131">
    <property type="component" value="Unassembled WGS sequence"/>
</dbReference>
<reference evidence="4 5" key="2">
    <citation type="submission" date="2018-10" db="EMBL/GenBank/DDBJ databases">
        <authorList>
            <consortium name="Pathogen Informatics"/>
        </authorList>
    </citation>
    <scope>NUCLEOTIDE SEQUENCE [LARGE SCALE GENOMIC DNA]</scope>
</reference>
<proteinExistence type="predicted"/>
<dbReference type="STRING" id="51028.A0A0N4V8D9"/>
<keyword evidence="2" id="KW-1133">Transmembrane helix</keyword>